<dbReference type="SUPFAM" id="SSF56204">
    <property type="entry name" value="Hect, E3 ligase catalytic domain"/>
    <property type="match status" value="1"/>
</dbReference>
<dbReference type="InterPro" id="IPR035983">
    <property type="entry name" value="Hect_E3_ubiquitin_ligase"/>
</dbReference>
<keyword evidence="1" id="KW-0833">Ubl conjugation pathway</keyword>
<dbReference type="Pfam" id="PF00632">
    <property type="entry name" value="HECT"/>
    <property type="match status" value="1"/>
</dbReference>
<evidence type="ECO:0000313" key="4">
    <source>
        <dbReference type="Proteomes" id="UP001516464"/>
    </source>
</evidence>
<dbReference type="InterPro" id="IPR000569">
    <property type="entry name" value="HECT_dom"/>
</dbReference>
<reference evidence="3 4" key="1">
    <citation type="submission" date="2019-01" db="EMBL/GenBank/DDBJ databases">
        <title>Genomes sequencing and comparative genomics of infectious freshwater microsporidia, Cucumispora dikerogammari and Thelohania contejeani.</title>
        <authorList>
            <person name="Cormier A."/>
            <person name="Giraud I."/>
            <person name="Wattier R."/>
            <person name="Teixeira M."/>
            <person name="Grandjean F."/>
            <person name="Rigaud T."/>
            <person name="Cordaux R."/>
        </authorList>
    </citation>
    <scope>NUCLEOTIDE SEQUENCE [LARGE SCALE GENOMIC DNA]</scope>
    <source>
        <strain evidence="3">T1</strain>
        <tissue evidence="3">Spores</tissue>
    </source>
</reference>
<dbReference type="EMBL" id="SBIQ01000151">
    <property type="protein sequence ID" value="KAF7682960.1"/>
    <property type="molecule type" value="Genomic_DNA"/>
</dbReference>
<feature type="domain" description="HECT" evidence="2">
    <location>
        <begin position="1"/>
        <end position="147"/>
    </location>
</feature>
<dbReference type="Proteomes" id="UP001516464">
    <property type="component" value="Unassembled WGS sequence"/>
</dbReference>
<gene>
    <name evidence="3" type="ORF">TCON_1827</name>
</gene>
<organism evidence="3 4">
    <name type="scientific">Astathelohania contejeani</name>
    <dbReference type="NCBI Taxonomy" id="164912"/>
    <lineage>
        <taxon>Eukaryota</taxon>
        <taxon>Fungi</taxon>
        <taxon>Fungi incertae sedis</taxon>
        <taxon>Microsporidia</taxon>
        <taxon>Astathelohaniidae</taxon>
        <taxon>Astathelohania</taxon>
    </lineage>
</organism>
<accession>A0ABQ7HXR9</accession>
<evidence type="ECO:0000259" key="2">
    <source>
        <dbReference type="Pfam" id="PF00632"/>
    </source>
</evidence>
<keyword evidence="4" id="KW-1185">Reference proteome</keyword>
<proteinExistence type="predicted"/>
<name>A0ABQ7HXR9_9MICR</name>
<evidence type="ECO:0000313" key="3">
    <source>
        <dbReference type="EMBL" id="KAF7682960.1"/>
    </source>
</evidence>
<comment type="caution">
    <text evidence="3">The sequence shown here is derived from an EMBL/GenBank/DDBJ whole genome shotgun (WGS) entry which is preliminary data.</text>
</comment>
<sequence>MLGIVLGNVLKGNLGKINLPLFIPILRLLQNKILSFEDIKYFDSESYENWYNINYGKNDYISYSGTFINMEAMGVKYEITVNHTGILTRKNYEMQKSVILQRLSEELNMLGVIYLFDGIKMVVDVKLFENLTNVELFLLINGVNDNEYLMHYDRLKKLKVK</sequence>
<protein>
    <recommendedName>
        <fullName evidence="2">HECT domain-containing protein</fullName>
    </recommendedName>
</protein>
<evidence type="ECO:0000256" key="1">
    <source>
        <dbReference type="ARBA" id="ARBA00022786"/>
    </source>
</evidence>